<name>A0AA39WPS7_9PEZI</name>
<feature type="domain" description="YCII-related" evidence="1">
    <location>
        <begin position="47"/>
        <end position="133"/>
    </location>
</feature>
<keyword evidence="3" id="KW-1185">Reference proteome</keyword>
<dbReference type="InterPro" id="IPR005545">
    <property type="entry name" value="YCII"/>
</dbReference>
<organism evidence="2 3">
    <name type="scientific">Immersiella caudata</name>
    <dbReference type="NCBI Taxonomy" id="314043"/>
    <lineage>
        <taxon>Eukaryota</taxon>
        <taxon>Fungi</taxon>
        <taxon>Dikarya</taxon>
        <taxon>Ascomycota</taxon>
        <taxon>Pezizomycotina</taxon>
        <taxon>Sordariomycetes</taxon>
        <taxon>Sordariomycetidae</taxon>
        <taxon>Sordariales</taxon>
        <taxon>Lasiosphaeriaceae</taxon>
        <taxon>Immersiella</taxon>
    </lineage>
</organism>
<dbReference type="Pfam" id="PF03795">
    <property type="entry name" value="YCII"/>
    <property type="match status" value="1"/>
</dbReference>
<dbReference type="InterPro" id="IPR051807">
    <property type="entry name" value="Sec-metab_biosynth-assoc"/>
</dbReference>
<proteinExistence type="predicted"/>
<gene>
    <name evidence="2" type="ORF">B0T14DRAFT_518914</name>
</gene>
<evidence type="ECO:0000313" key="2">
    <source>
        <dbReference type="EMBL" id="KAK0619257.1"/>
    </source>
</evidence>
<reference evidence="2" key="1">
    <citation type="submission" date="2023-06" db="EMBL/GenBank/DDBJ databases">
        <title>Genome-scale phylogeny and comparative genomics of the fungal order Sordariales.</title>
        <authorList>
            <consortium name="Lawrence Berkeley National Laboratory"/>
            <person name="Hensen N."/>
            <person name="Bonometti L."/>
            <person name="Westerberg I."/>
            <person name="Brannstrom I.O."/>
            <person name="Guillou S."/>
            <person name="Cros-Aarteil S."/>
            <person name="Calhoun S."/>
            <person name="Haridas S."/>
            <person name="Kuo A."/>
            <person name="Mondo S."/>
            <person name="Pangilinan J."/>
            <person name="Riley R."/>
            <person name="Labutti K."/>
            <person name="Andreopoulos B."/>
            <person name="Lipzen A."/>
            <person name="Chen C."/>
            <person name="Yanf M."/>
            <person name="Daum C."/>
            <person name="Ng V."/>
            <person name="Clum A."/>
            <person name="Steindorff A."/>
            <person name="Ohm R."/>
            <person name="Martin F."/>
            <person name="Silar P."/>
            <person name="Natvig D."/>
            <person name="Lalanne C."/>
            <person name="Gautier V."/>
            <person name="Ament-Velasquez S.L."/>
            <person name="Kruys A."/>
            <person name="Hutchinson M.I."/>
            <person name="Powell A.J."/>
            <person name="Barry K."/>
            <person name="Miller A.N."/>
            <person name="Grigoriev I.V."/>
            <person name="Debuchy R."/>
            <person name="Gladieux P."/>
            <person name="Thoren M.H."/>
            <person name="Johannesson H."/>
        </authorList>
    </citation>
    <scope>NUCLEOTIDE SEQUENCE</scope>
    <source>
        <strain evidence="2">CBS 606.72</strain>
    </source>
</reference>
<dbReference type="AlphaFoldDB" id="A0AA39WPS7"/>
<dbReference type="Proteomes" id="UP001175000">
    <property type="component" value="Unassembled WGS sequence"/>
</dbReference>
<dbReference type="PANTHER" id="PTHR33606:SF3">
    <property type="entry name" value="PROTEIN YCII"/>
    <property type="match status" value="1"/>
</dbReference>
<dbReference type="Gene3D" id="3.30.70.1060">
    <property type="entry name" value="Dimeric alpha+beta barrel"/>
    <property type="match status" value="1"/>
</dbReference>
<dbReference type="InterPro" id="IPR011008">
    <property type="entry name" value="Dimeric_a/b-barrel"/>
</dbReference>
<evidence type="ECO:0000259" key="1">
    <source>
        <dbReference type="Pfam" id="PF03795"/>
    </source>
</evidence>
<dbReference type="PANTHER" id="PTHR33606">
    <property type="entry name" value="PROTEIN YCII"/>
    <property type="match status" value="1"/>
</dbReference>
<dbReference type="SUPFAM" id="SSF54909">
    <property type="entry name" value="Dimeric alpha+beta barrel"/>
    <property type="match status" value="1"/>
</dbReference>
<dbReference type="EMBL" id="JAULSU010000004">
    <property type="protein sequence ID" value="KAK0619257.1"/>
    <property type="molecule type" value="Genomic_DNA"/>
</dbReference>
<accession>A0AA39WPS7</accession>
<comment type="caution">
    <text evidence="2">The sequence shown here is derived from an EMBL/GenBank/DDBJ whole genome shotgun (WGS) entry which is preliminary data.</text>
</comment>
<protein>
    <recommendedName>
        <fullName evidence="1">YCII-related domain-containing protein</fullName>
    </recommendedName>
</protein>
<evidence type="ECO:0000313" key="3">
    <source>
        <dbReference type="Proteomes" id="UP001175000"/>
    </source>
</evidence>
<sequence length="155" mass="17224">MAFRFRTCTSTLLRPIAPHHAAATTLGPFATSRIRFMSTSNPRTYEWLVVIPDKPGALAKRLEVRPAHFAGLKTNIDNGRFQMGGAILDEVPVDDEPTSLKMSGSTIVLNAPSKEEIISMLREDPYAKEGVWDVDNAQMWPLKCAFRIPVKGQQV</sequence>